<evidence type="ECO:0000256" key="8">
    <source>
        <dbReference type="ARBA" id="ARBA00022982"/>
    </source>
</evidence>
<keyword evidence="5" id="KW-0349">Heme</keyword>
<evidence type="ECO:0000313" key="15">
    <source>
        <dbReference type="Proteomes" id="UP001329915"/>
    </source>
</evidence>
<evidence type="ECO:0000259" key="13">
    <source>
        <dbReference type="Pfam" id="PF03264"/>
    </source>
</evidence>
<accession>A0AAU0UTF0</accession>
<dbReference type="Gene3D" id="1.10.3820.10">
    <property type="entry name" value="Di-heme elbow motif domain"/>
    <property type="match status" value="1"/>
</dbReference>
<dbReference type="GO" id="GO:0046872">
    <property type="term" value="F:metal ion binding"/>
    <property type="evidence" value="ECO:0007669"/>
    <property type="project" value="UniProtKB-KW"/>
</dbReference>
<evidence type="ECO:0000256" key="6">
    <source>
        <dbReference type="ARBA" id="ARBA00022692"/>
    </source>
</evidence>
<keyword evidence="9 12" id="KW-1133">Transmembrane helix</keyword>
<dbReference type="EMBL" id="CP121694">
    <property type="protein sequence ID" value="WRO22543.1"/>
    <property type="molecule type" value="Genomic_DNA"/>
</dbReference>
<evidence type="ECO:0000256" key="4">
    <source>
        <dbReference type="ARBA" id="ARBA00022475"/>
    </source>
</evidence>
<dbReference type="InterPro" id="IPR036280">
    <property type="entry name" value="Multihaem_cyt_sf"/>
</dbReference>
<comment type="similarity">
    <text evidence="2">Belongs to the NapC/NirT/NrfH family.</text>
</comment>
<dbReference type="Gene3D" id="1.10.1130.10">
    <property type="entry name" value="Flavocytochrome C3, Chain A"/>
    <property type="match status" value="1"/>
</dbReference>
<keyword evidence="6 12" id="KW-0812">Transmembrane</keyword>
<dbReference type="InterPro" id="IPR051174">
    <property type="entry name" value="Cytochrome_c-type_ET"/>
</dbReference>
<name>A0AAU0UTF0_9FIRM</name>
<keyword evidence="11 12" id="KW-0472">Membrane</keyword>
<dbReference type="AlphaFoldDB" id="A0AAU0UTF0"/>
<dbReference type="Proteomes" id="UP001329915">
    <property type="component" value="Chromosome"/>
</dbReference>
<evidence type="ECO:0000256" key="5">
    <source>
        <dbReference type="ARBA" id="ARBA00022617"/>
    </source>
</evidence>
<dbReference type="PANTHER" id="PTHR30333">
    <property type="entry name" value="CYTOCHROME C-TYPE PROTEIN"/>
    <property type="match status" value="1"/>
</dbReference>
<gene>
    <name evidence="14" type="ORF">MFMK1_002377</name>
</gene>
<comment type="subcellular location">
    <subcellularLocation>
        <location evidence="1">Cell membrane</location>
    </subcellularLocation>
</comment>
<dbReference type="GO" id="GO:0009061">
    <property type="term" value="P:anaerobic respiration"/>
    <property type="evidence" value="ECO:0007669"/>
    <property type="project" value="TreeGrafter"/>
</dbReference>
<dbReference type="GO" id="GO:0005886">
    <property type="term" value="C:plasma membrane"/>
    <property type="evidence" value="ECO:0007669"/>
    <property type="project" value="UniProtKB-SubCell"/>
</dbReference>
<protein>
    <submittedName>
        <fullName evidence="14">NapC/NirT family cytochrome c</fullName>
    </submittedName>
</protein>
<evidence type="ECO:0000256" key="1">
    <source>
        <dbReference type="ARBA" id="ARBA00004236"/>
    </source>
</evidence>
<keyword evidence="4" id="KW-1003">Cell membrane</keyword>
<dbReference type="SUPFAM" id="SSF48695">
    <property type="entry name" value="Multiheme cytochromes"/>
    <property type="match status" value="1"/>
</dbReference>
<reference evidence="14 15" key="1">
    <citation type="submission" date="2023-04" db="EMBL/GenBank/DDBJ databases">
        <authorList>
            <person name="Hsu D."/>
        </authorList>
    </citation>
    <scope>NUCLEOTIDE SEQUENCE [LARGE SCALE GENOMIC DNA]</scope>
    <source>
        <strain evidence="14 15">MK1</strain>
    </source>
</reference>
<evidence type="ECO:0000256" key="12">
    <source>
        <dbReference type="SAM" id="Phobius"/>
    </source>
</evidence>
<dbReference type="KEGG" id="dbc:MFMK1_002377"/>
<keyword evidence="10" id="KW-0408">Iron</keyword>
<keyword evidence="7" id="KW-0479">Metal-binding</keyword>
<feature type="domain" description="NapC/NirT cytochrome c N-terminal" evidence="13">
    <location>
        <begin position="33"/>
        <end position="164"/>
    </location>
</feature>
<sequence length="339" mass="38373">MRKIFKFLLKIIPKFDLSKPEDKLKLFILANGLLIFIGVASVGMLKVTSTPQFCSSCHEMQPEFVTWQATSHNQIDCVKCHIPPGLDSLVKHKISAMKQLYQHVTDQVPNPIEMPHPIENYVCEQCHSQNRLVNASGDIVIPHNRHLEQEIECVTCHKGVAHGVLAERELTKEIPYDDWTPAVAQEQTKSKYVRPPMGTCMACHEERGVTTECAACHKVIRLPDSHQQGQWKSTHGLTARSEGYVECMQCHASDSYLPANSTDTVVKIARQTDFCYSCHLTKPANHENKNWRPEHGKTAVTKGKDNCFVCHDVNKSAAEENVTNTYCNLCHWFPENKQI</sequence>
<dbReference type="InterPro" id="IPR005126">
    <property type="entry name" value="NapC/NirT_cyt_c_N"/>
</dbReference>
<keyword evidence="3" id="KW-0813">Transport</keyword>
<dbReference type="PANTHER" id="PTHR30333:SF1">
    <property type="entry name" value="CYTOCHROME C-TYPE PROTEIN NAPC"/>
    <property type="match status" value="1"/>
</dbReference>
<dbReference type="Pfam" id="PF03264">
    <property type="entry name" value="Cytochrom_NNT"/>
    <property type="match status" value="1"/>
</dbReference>
<keyword evidence="8" id="KW-0249">Electron transport</keyword>
<evidence type="ECO:0000256" key="11">
    <source>
        <dbReference type="ARBA" id="ARBA00023136"/>
    </source>
</evidence>
<evidence type="ECO:0000256" key="9">
    <source>
        <dbReference type="ARBA" id="ARBA00022989"/>
    </source>
</evidence>
<proteinExistence type="inferred from homology"/>
<evidence type="ECO:0000256" key="2">
    <source>
        <dbReference type="ARBA" id="ARBA00007395"/>
    </source>
</evidence>
<dbReference type="InterPro" id="IPR038266">
    <property type="entry name" value="NapC/NirT_cytc_sf"/>
</dbReference>
<keyword evidence="15" id="KW-1185">Reference proteome</keyword>
<evidence type="ECO:0000256" key="7">
    <source>
        <dbReference type="ARBA" id="ARBA00022723"/>
    </source>
</evidence>
<dbReference type="GO" id="GO:0009055">
    <property type="term" value="F:electron transfer activity"/>
    <property type="evidence" value="ECO:0007669"/>
    <property type="project" value="TreeGrafter"/>
</dbReference>
<feature type="transmembrane region" description="Helical" evidence="12">
    <location>
        <begin position="26"/>
        <end position="45"/>
    </location>
</feature>
<evidence type="ECO:0000256" key="3">
    <source>
        <dbReference type="ARBA" id="ARBA00022448"/>
    </source>
</evidence>
<organism evidence="14 15">
    <name type="scientific">Metallumcola ferriviriculae</name>
    <dbReference type="NCBI Taxonomy" id="3039180"/>
    <lineage>
        <taxon>Bacteria</taxon>
        <taxon>Bacillati</taxon>
        <taxon>Bacillota</taxon>
        <taxon>Clostridia</taxon>
        <taxon>Neomoorellales</taxon>
        <taxon>Desulfitibacteraceae</taxon>
        <taxon>Metallumcola</taxon>
    </lineage>
</organism>
<dbReference type="RefSeq" id="WP_366921953.1">
    <property type="nucleotide sequence ID" value="NZ_CP121694.1"/>
</dbReference>
<evidence type="ECO:0000256" key="10">
    <source>
        <dbReference type="ARBA" id="ARBA00023004"/>
    </source>
</evidence>
<evidence type="ECO:0000313" key="14">
    <source>
        <dbReference type="EMBL" id="WRO22543.1"/>
    </source>
</evidence>